<proteinExistence type="predicted"/>
<dbReference type="PATRIC" id="fig|1286094.4.peg.18"/>
<feature type="region of interest" description="Disordered" evidence="1">
    <location>
        <begin position="56"/>
        <end position="83"/>
    </location>
</feature>
<accession>S3ZUI9</accession>
<evidence type="ECO:0000313" key="3">
    <source>
        <dbReference type="Proteomes" id="UP000014629"/>
    </source>
</evidence>
<protein>
    <submittedName>
        <fullName evidence="2">Uncharacterized protein</fullName>
    </submittedName>
</protein>
<sequence length="83" mass="8467">MSADVVWGGQWEHPVCGATGDVVWDDEDTASSGHDCGGEGEVTWRGAGAGVEQFGDDTTTLSGHDCETAEDEHSDGGVGEVAA</sequence>
<reference evidence="2 3" key="1">
    <citation type="submission" date="2013-02" db="EMBL/GenBank/DDBJ databases">
        <title>Draft Genome Sequence of Streptomyces aurantiacus, Which Produces Setomimycin.</title>
        <authorList>
            <person name="Gruening B.A."/>
            <person name="Praeg A."/>
            <person name="Erxleben A."/>
            <person name="Guenther S."/>
            <person name="Mueller M."/>
        </authorList>
    </citation>
    <scope>NUCLEOTIDE SEQUENCE [LARGE SCALE GENOMIC DNA]</scope>
    <source>
        <strain evidence="2 3">JA 4570</strain>
    </source>
</reference>
<name>S3ZUI9_9ACTN</name>
<gene>
    <name evidence="2" type="ORF">STRAU_0019</name>
</gene>
<evidence type="ECO:0000313" key="2">
    <source>
        <dbReference type="EMBL" id="EPH46853.1"/>
    </source>
</evidence>
<dbReference type="EMBL" id="AOPZ01000003">
    <property type="protein sequence ID" value="EPH46853.1"/>
    <property type="molecule type" value="Genomic_DNA"/>
</dbReference>
<dbReference type="OrthoDB" id="4253797at2"/>
<dbReference type="Proteomes" id="UP000014629">
    <property type="component" value="Unassembled WGS sequence"/>
</dbReference>
<dbReference type="RefSeq" id="WP_016638155.1">
    <property type="nucleotide sequence ID" value="NZ_AOPZ01000003.1"/>
</dbReference>
<evidence type="ECO:0000256" key="1">
    <source>
        <dbReference type="SAM" id="MobiDB-lite"/>
    </source>
</evidence>
<organism evidence="2 3">
    <name type="scientific">Streptomyces aurantiacus JA 4570</name>
    <dbReference type="NCBI Taxonomy" id="1286094"/>
    <lineage>
        <taxon>Bacteria</taxon>
        <taxon>Bacillati</taxon>
        <taxon>Actinomycetota</taxon>
        <taxon>Actinomycetes</taxon>
        <taxon>Kitasatosporales</taxon>
        <taxon>Streptomycetaceae</taxon>
        <taxon>Streptomyces</taxon>
        <taxon>Streptomyces aurantiacus group</taxon>
    </lineage>
</organism>
<keyword evidence="3" id="KW-1185">Reference proteome</keyword>
<comment type="caution">
    <text evidence="2">The sequence shown here is derived from an EMBL/GenBank/DDBJ whole genome shotgun (WGS) entry which is preliminary data.</text>
</comment>
<dbReference type="AlphaFoldDB" id="S3ZUI9"/>